<dbReference type="KEGG" id="rau:MC5_01170"/>
<evidence type="ECO:0000313" key="1">
    <source>
        <dbReference type="EMBL" id="AFC70643.1"/>
    </source>
</evidence>
<proteinExistence type="predicted"/>
<evidence type="ECO:0000313" key="2">
    <source>
        <dbReference type="Proteomes" id="UP000007589"/>
    </source>
</evidence>
<accession>H8K9C3</accession>
<dbReference type="HOGENOM" id="CLU_3157233_0_0_5"/>
<dbReference type="EMBL" id="CP003338">
    <property type="protein sequence ID" value="AFC70643.1"/>
    <property type="molecule type" value="Genomic_DNA"/>
</dbReference>
<protein>
    <submittedName>
        <fullName evidence="1">Uncharacterized protein</fullName>
    </submittedName>
</protein>
<sequence>MRLFTNLIYKNSQEELLINFDHYSNHDEEGNFANNHKLVEVLGYLTIL</sequence>
<reference evidence="2" key="1">
    <citation type="submission" date="2012-02" db="EMBL/GenBank/DDBJ databases">
        <title>Complete genome sequence of Rickettsia australis strain Cutlack.</title>
        <authorList>
            <person name="Johnson S.L."/>
            <person name="Munk A.C."/>
            <person name="Han S."/>
            <person name="Bruce D.C."/>
            <person name="Dasch G.A."/>
        </authorList>
    </citation>
    <scope>NUCLEOTIDE SEQUENCE [LARGE SCALE GENOMIC DNA]</scope>
    <source>
        <strain evidence="2">Cutlack</strain>
    </source>
</reference>
<dbReference type="RefSeq" id="WP_014412185.1">
    <property type="nucleotide sequence ID" value="NC_017058.1"/>
</dbReference>
<name>H8K9C3_RICAC</name>
<organism evidence="1 2">
    <name type="scientific">Rickettsia australis (strain Cutlack)</name>
    <dbReference type="NCBI Taxonomy" id="1105110"/>
    <lineage>
        <taxon>Bacteria</taxon>
        <taxon>Pseudomonadati</taxon>
        <taxon>Pseudomonadota</taxon>
        <taxon>Alphaproteobacteria</taxon>
        <taxon>Rickettsiales</taxon>
        <taxon>Rickettsiaceae</taxon>
        <taxon>Rickettsieae</taxon>
        <taxon>Rickettsia</taxon>
        <taxon>spotted fever group</taxon>
    </lineage>
</organism>
<keyword evidence="2" id="KW-1185">Reference proteome</keyword>
<gene>
    <name evidence="1" type="ordered locus">MC5_01170</name>
</gene>
<dbReference type="Proteomes" id="UP000007589">
    <property type="component" value="Chromosome"/>
</dbReference>
<dbReference type="AlphaFoldDB" id="H8K9C3"/>